<feature type="domain" description="IgGFc-binding protein N-terminal" evidence="4">
    <location>
        <begin position="743"/>
        <end position="953"/>
    </location>
</feature>
<organism evidence="5 6">
    <name type="scientific">Mya arenaria</name>
    <name type="common">Soft-shell clam</name>
    <dbReference type="NCBI Taxonomy" id="6604"/>
    <lineage>
        <taxon>Eukaryota</taxon>
        <taxon>Metazoa</taxon>
        <taxon>Spiralia</taxon>
        <taxon>Lophotrochozoa</taxon>
        <taxon>Mollusca</taxon>
        <taxon>Bivalvia</taxon>
        <taxon>Autobranchia</taxon>
        <taxon>Heteroconchia</taxon>
        <taxon>Euheterodonta</taxon>
        <taxon>Imparidentia</taxon>
        <taxon>Neoheterodontei</taxon>
        <taxon>Myida</taxon>
        <taxon>Myoidea</taxon>
        <taxon>Myidae</taxon>
        <taxon>Mya</taxon>
    </lineage>
</organism>
<keyword evidence="1" id="KW-0472">Membrane</keyword>
<evidence type="ECO:0000313" key="5">
    <source>
        <dbReference type="EMBL" id="WAR00376.1"/>
    </source>
</evidence>
<sequence>MNLLILWSVLLFYVYVDDINMAPSEYVIPIPGIGSDVIMDLSITATKDNTSVTIIYTQGNSSMINQTLSVEYLTTTVRSYTIPQSAITQGSAVGNGSLHVSATKGIDFLFVTATSSDNEGFRPLASNDIGTEYLISTFCDAGGICQVAVATTKPGLTEVYVSLPAETTEVVLCVGPLKWLSHTHTSLTLTYPEVLQIETPQDLTGTHIFTDKPVSVVSGTRSFPGAGDRSVHFMEQLVPLNGWSQEFLVPASDDSHTNIVHITAAHQRTTIEMSGFLSVLIPRKGMTIRRMLFKGEVSHIKADKSVQVVLYVGFTDSNIYTSIFDSVAMSIVPALDQFQSTAVLKCPQAGTHNVSVQYIAPKSASISLSSLDIVTTESLKFTDFDVWRSTQVNPQIISELSNLNFGGIIRCNNTMTSMSPLLIQASELCASYLAYMFPGDGVDNNCNGRIDEDLCTENTVVPMSDKEVTNGTLGASLVNVNGFRLLLLRVRTCSEVNVKLRDENVTDEAINLQLNSGHMTLVHCDSGGCKPMDSGKPGNIGSFNCSRDVMFYWVLRSGSALCMNVGHWPGADCVGATVKMNPVTINFTQMIVTHTLTEAQVWYDLYRYDCGKFVSDWRCQDSVSNCKHYQEDLCTNTQYTDWVAQNCPRFCGVYSSGRMFVAVSDDVGKQFELSLVEIDNTFDPYVGMITRHQRLMDRWSRKETSTPGMFVSQYGSTGQNTFIFASDDVVVYQRVSSYSVSPLLPVDALGSEYVTLSFGTANDDLYCSIVSSLPHIRISIYTKSNPPLSSHGVVLRHVFNESQTGSLIKSNTGAPVVVICGTDSSASIGETAYQLPPVRSWGVEHRTPAFRYPGLSAKLKVVTNNDNTLVRVSGDFNGAYVLDERGDYIEFDIDSGVSYTVNSSFPILVALLHYNESGLHEGHISFVPPVTSFAGTPLVYMPNSSPTVHYVNPEGVTSNITDPGNTSKHVYDYTVTSSLKEYGLASSTDYSAIFDLTSTTRQFVDSFQAGLCVLGAGTAGDGVDGDCDGLPDEEPTCTSTYGALNNDTDLDGAYGEDCATIVTGYSTLMPPPDPECSIAPVNRTTGCWKECACSCEWAGSLAEYQALGEQGQEEHNRQAVQYYIEALKMDVNELSSTTAEHVSAEDDRTSSSSIGTVAVIFIALPFVLIGAIDAIRLYRYFRPGVEEGNRN</sequence>
<feature type="signal peptide" evidence="2">
    <location>
        <begin position="1"/>
        <end position="18"/>
    </location>
</feature>
<evidence type="ECO:0000259" key="4">
    <source>
        <dbReference type="Pfam" id="PF17517"/>
    </source>
</evidence>
<keyword evidence="1" id="KW-1133">Transmembrane helix</keyword>
<feature type="domain" description="ShKT" evidence="3">
    <location>
        <begin position="619"/>
        <end position="652"/>
    </location>
</feature>
<name>A0ABY7DVN6_MYAAR</name>
<dbReference type="PANTHER" id="PTHR46534:SF1">
    <property type="entry name" value="IGGFC-BINDING PROTEIN N-TERMINAL DOMAIN-CONTAINING PROTEIN"/>
    <property type="match status" value="1"/>
</dbReference>
<protein>
    <recommendedName>
        <fullName evidence="7">IgGFc-binding protein N-terminal domain-containing protein</fullName>
    </recommendedName>
</protein>
<dbReference type="InterPro" id="IPR003582">
    <property type="entry name" value="ShKT_dom"/>
</dbReference>
<dbReference type="Proteomes" id="UP001164746">
    <property type="component" value="Chromosome 3"/>
</dbReference>
<dbReference type="InterPro" id="IPR035234">
    <property type="entry name" value="IgGFc-bd_N"/>
</dbReference>
<dbReference type="Pfam" id="PF01549">
    <property type="entry name" value="ShK"/>
    <property type="match status" value="1"/>
</dbReference>
<evidence type="ECO:0000256" key="1">
    <source>
        <dbReference type="SAM" id="Phobius"/>
    </source>
</evidence>
<dbReference type="EMBL" id="CP111014">
    <property type="protein sequence ID" value="WAR00376.1"/>
    <property type="molecule type" value="Genomic_DNA"/>
</dbReference>
<reference evidence="5" key="1">
    <citation type="submission" date="2022-11" db="EMBL/GenBank/DDBJ databases">
        <title>Centuries of genome instability and evolution in soft-shell clam transmissible cancer (bioRxiv).</title>
        <authorList>
            <person name="Hart S.F.M."/>
            <person name="Yonemitsu M.A."/>
            <person name="Giersch R.M."/>
            <person name="Beal B.F."/>
            <person name="Arriagada G."/>
            <person name="Davis B.W."/>
            <person name="Ostrander E.A."/>
            <person name="Goff S.P."/>
            <person name="Metzger M.J."/>
        </authorList>
    </citation>
    <scope>NUCLEOTIDE SEQUENCE</scope>
    <source>
        <strain evidence="5">MELC-2E11</strain>
        <tissue evidence="5">Siphon/mantle</tissue>
    </source>
</reference>
<feature type="domain" description="IgGFc-binding protein N-terminal" evidence="4">
    <location>
        <begin position="127"/>
        <end position="372"/>
    </location>
</feature>
<accession>A0ABY7DVN6</accession>
<keyword evidence="2" id="KW-0732">Signal</keyword>
<keyword evidence="6" id="KW-1185">Reference proteome</keyword>
<evidence type="ECO:0000256" key="2">
    <source>
        <dbReference type="SAM" id="SignalP"/>
    </source>
</evidence>
<gene>
    <name evidence="5" type="ORF">MAR_024748</name>
</gene>
<evidence type="ECO:0008006" key="7">
    <source>
        <dbReference type="Google" id="ProtNLM"/>
    </source>
</evidence>
<proteinExistence type="predicted"/>
<feature type="chain" id="PRO_5047076724" description="IgGFc-binding protein N-terminal domain-containing protein" evidence="2">
    <location>
        <begin position="19"/>
        <end position="1191"/>
    </location>
</feature>
<evidence type="ECO:0000259" key="3">
    <source>
        <dbReference type="Pfam" id="PF01549"/>
    </source>
</evidence>
<dbReference type="Pfam" id="PF17517">
    <property type="entry name" value="IgGFc_binding"/>
    <property type="match status" value="2"/>
</dbReference>
<keyword evidence="1" id="KW-0812">Transmembrane</keyword>
<dbReference type="Gene3D" id="1.10.10.1940">
    <property type="match status" value="1"/>
</dbReference>
<dbReference type="PANTHER" id="PTHR46534">
    <property type="entry name" value="IGGFC_BINDING DOMAIN-CONTAINING PROTEIN"/>
    <property type="match status" value="1"/>
</dbReference>
<evidence type="ECO:0000313" key="6">
    <source>
        <dbReference type="Proteomes" id="UP001164746"/>
    </source>
</evidence>
<feature type="transmembrane region" description="Helical" evidence="1">
    <location>
        <begin position="1153"/>
        <end position="1172"/>
    </location>
</feature>